<keyword evidence="3 9" id="KW-0813">Transport</keyword>
<keyword evidence="6 9" id="KW-1133">Transmembrane helix</keyword>
<evidence type="ECO:0000256" key="4">
    <source>
        <dbReference type="ARBA" id="ARBA00022692"/>
    </source>
</evidence>
<feature type="transmembrane region" description="Helical" evidence="9">
    <location>
        <begin position="363"/>
        <end position="384"/>
    </location>
</feature>
<evidence type="ECO:0000313" key="11">
    <source>
        <dbReference type="EMBL" id="MFD2097507.1"/>
    </source>
</evidence>
<dbReference type="Gene3D" id="1.25.60.10">
    <property type="entry name" value="MgtE N-terminal domain-like"/>
    <property type="match status" value="1"/>
</dbReference>
<comment type="subcellular location">
    <subcellularLocation>
        <location evidence="9">Cell membrane</location>
        <topology evidence="9">Multi-pass membrane protein</topology>
    </subcellularLocation>
    <subcellularLocation>
        <location evidence="1">Membrane</location>
        <topology evidence="1">Multi-pass membrane protein</topology>
    </subcellularLocation>
</comment>
<accession>A0ABW4XPL9</accession>
<evidence type="ECO:0000256" key="8">
    <source>
        <dbReference type="PROSITE-ProRule" id="PRU00703"/>
    </source>
</evidence>
<comment type="subunit">
    <text evidence="9">Homodimer.</text>
</comment>
<evidence type="ECO:0000313" key="12">
    <source>
        <dbReference type="Proteomes" id="UP001597380"/>
    </source>
</evidence>
<dbReference type="InterPro" id="IPR006667">
    <property type="entry name" value="SLC41_membr_dom"/>
</dbReference>
<name>A0ABW4XPL9_9GAMM</name>
<evidence type="ECO:0000256" key="9">
    <source>
        <dbReference type="RuleBase" id="RU362011"/>
    </source>
</evidence>
<dbReference type="NCBIfam" id="TIGR00400">
    <property type="entry name" value="mgtE"/>
    <property type="match status" value="1"/>
</dbReference>
<proteinExistence type="inferred from homology"/>
<dbReference type="Proteomes" id="UP001597380">
    <property type="component" value="Unassembled WGS sequence"/>
</dbReference>
<feature type="domain" description="CBS" evidence="10">
    <location>
        <begin position="207"/>
        <end position="265"/>
    </location>
</feature>
<dbReference type="SMART" id="SM00924">
    <property type="entry name" value="MgtE_N"/>
    <property type="match status" value="1"/>
</dbReference>
<comment type="similarity">
    <text evidence="2 9">Belongs to the SLC41A transporter family.</text>
</comment>
<dbReference type="CDD" id="cd04606">
    <property type="entry name" value="CBS_pair_Mg_transporter"/>
    <property type="match status" value="1"/>
</dbReference>
<keyword evidence="8" id="KW-0129">CBS domain</keyword>
<keyword evidence="4 9" id="KW-0812">Transmembrane</keyword>
<keyword evidence="9" id="KW-1003">Cell membrane</keyword>
<sequence>MSEIYEQDLPQQKLKQVRDALDSGMFIHVRRILQSMEPSDVALLFESTPTKGRTVLWQLVDPDQHGEILEELSEDVKDSIIRLMDPELVAAATEGMDTDDLANLLRGLPDSVYQEILAQMDAQDRHRVEAALSFPEETAGAIMNTDTVSLRPDVTVDVILRYLRLKGELPEATDHLYVVNKRDELIGQVALATLVTANPSATIEEVMDKDAEKIPVEMDETEVAQMFERYNWVSAPVVDDSGILLGRITIDDVVDIIREDAEHSMMSMAGLDDEEDTFAPVLKSTKRRTVWLGINLLTALMAAFVSNLFEDTLAQMATLAVLMTIVPSMGGIAGSQTLTLVIRGMALGHIGESNSRWLLGKEALIGLLNGLIWALLIAAVVAVWKQDIRVGAVIAFAMLVNMVCAGASGVLIPLLMKRLNIDPALAGGVVLTTITDVVGLFAFLGVATWLLL</sequence>
<dbReference type="Pfam" id="PF03448">
    <property type="entry name" value="MgtE_N"/>
    <property type="match status" value="1"/>
</dbReference>
<evidence type="ECO:0000259" key="10">
    <source>
        <dbReference type="PROSITE" id="PS51371"/>
    </source>
</evidence>
<evidence type="ECO:0000256" key="7">
    <source>
        <dbReference type="ARBA" id="ARBA00023136"/>
    </source>
</evidence>
<dbReference type="InterPro" id="IPR036739">
    <property type="entry name" value="SLC41_membr_dom_sf"/>
</dbReference>
<feature type="transmembrane region" description="Helical" evidence="9">
    <location>
        <begin position="321"/>
        <end position="342"/>
    </location>
</feature>
<gene>
    <name evidence="11" type="primary">mgtE</name>
    <name evidence="11" type="ORF">ACFSJ3_16055</name>
</gene>
<feature type="transmembrane region" description="Helical" evidence="9">
    <location>
        <begin position="290"/>
        <end position="309"/>
    </location>
</feature>
<dbReference type="SUPFAM" id="SSF161093">
    <property type="entry name" value="MgtE membrane domain-like"/>
    <property type="match status" value="1"/>
</dbReference>
<keyword evidence="9" id="KW-0479">Metal-binding</keyword>
<dbReference type="EMBL" id="JBHUHT010000025">
    <property type="protein sequence ID" value="MFD2097507.1"/>
    <property type="molecule type" value="Genomic_DNA"/>
</dbReference>
<dbReference type="Gene3D" id="3.10.580.10">
    <property type="entry name" value="CBS-domain"/>
    <property type="match status" value="1"/>
</dbReference>
<feature type="transmembrane region" description="Helical" evidence="9">
    <location>
        <begin position="390"/>
        <end position="412"/>
    </location>
</feature>
<evidence type="ECO:0000256" key="2">
    <source>
        <dbReference type="ARBA" id="ARBA00009749"/>
    </source>
</evidence>
<dbReference type="PANTHER" id="PTHR43773">
    <property type="entry name" value="MAGNESIUM TRANSPORTER MGTE"/>
    <property type="match status" value="1"/>
</dbReference>
<feature type="domain" description="CBS" evidence="10">
    <location>
        <begin position="143"/>
        <end position="205"/>
    </location>
</feature>
<dbReference type="SUPFAM" id="SSF158791">
    <property type="entry name" value="MgtE N-terminal domain-like"/>
    <property type="match status" value="1"/>
</dbReference>
<feature type="transmembrane region" description="Helical" evidence="9">
    <location>
        <begin position="424"/>
        <end position="451"/>
    </location>
</feature>
<comment type="function">
    <text evidence="9">Acts as a magnesium transporter.</text>
</comment>
<dbReference type="InterPro" id="IPR000644">
    <property type="entry name" value="CBS_dom"/>
</dbReference>
<evidence type="ECO:0000256" key="6">
    <source>
        <dbReference type="ARBA" id="ARBA00022989"/>
    </source>
</evidence>
<dbReference type="SUPFAM" id="SSF54631">
    <property type="entry name" value="CBS-domain pair"/>
    <property type="match status" value="1"/>
</dbReference>
<evidence type="ECO:0000256" key="3">
    <source>
        <dbReference type="ARBA" id="ARBA00022448"/>
    </source>
</evidence>
<keyword evidence="7 9" id="KW-0472">Membrane</keyword>
<dbReference type="Pfam" id="PF00571">
    <property type="entry name" value="CBS"/>
    <property type="match status" value="2"/>
</dbReference>
<dbReference type="Pfam" id="PF01769">
    <property type="entry name" value="MgtE"/>
    <property type="match status" value="1"/>
</dbReference>
<dbReference type="Gene3D" id="1.10.357.20">
    <property type="entry name" value="SLC41 divalent cation transporters, integral membrane domain"/>
    <property type="match status" value="1"/>
</dbReference>
<reference evidence="12" key="1">
    <citation type="journal article" date="2019" name="Int. J. Syst. Evol. Microbiol.">
        <title>The Global Catalogue of Microorganisms (GCM) 10K type strain sequencing project: providing services to taxonomists for standard genome sequencing and annotation.</title>
        <authorList>
            <consortium name="The Broad Institute Genomics Platform"/>
            <consortium name="The Broad Institute Genome Sequencing Center for Infectious Disease"/>
            <person name="Wu L."/>
            <person name="Ma J."/>
        </authorList>
    </citation>
    <scope>NUCLEOTIDE SEQUENCE [LARGE SCALE GENOMIC DNA]</scope>
    <source>
        <strain evidence="12">CGMCC 1.10992</strain>
    </source>
</reference>
<comment type="caution">
    <text evidence="11">The sequence shown here is derived from an EMBL/GenBank/DDBJ whole genome shotgun (WGS) entry which is preliminary data.</text>
</comment>
<dbReference type="PROSITE" id="PS51371">
    <property type="entry name" value="CBS"/>
    <property type="match status" value="2"/>
</dbReference>
<evidence type="ECO:0000256" key="1">
    <source>
        <dbReference type="ARBA" id="ARBA00004141"/>
    </source>
</evidence>
<evidence type="ECO:0000256" key="5">
    <source>
        <dbReference type="ARBA" id="ARBA00022842"/>
    </source>
</evidence>
<dbReference type="InterPro" id="IPR006668">
    <property type="entry name" value="Mg_transptr_MgtE_intracell_dom"/>
</dbReference>
<dbReference type="InterPro" id="IPR046342">
    <property type="entry name" value="CBS_dom_sf"/>
</dbReference>
<protein>
    <recommendedName>
        <fullName evidence="9">Magnesium transporter MgtE</fullName>
    </recommendedName>
</protein>
<dbReference type="SMART" id="SM00116">
    <property type="entry name" value="CBS"/>
    <property type="match status" value="2"/>
</dbReference>
<dbReference type="InterPro" id="IPR038076">
    <property type="entry name" value="MgtE_N_sf"/>
</dbReference>
<dbReference type="InterPro" id="IPR006669">
    <property type="entry name" value="MgtE_transporter"/>
</dbReference>
<keyword evidence="12" id="KW-1185">Reference proteome</keyword>
<keyword evidence="5 9" id="KW-0460">Magnesium</keyword>
<dbReference type="RefSeq" id="WP_345341566.1">
    <property type="nucleotide sequence ID" value="NZ_BAABLI010000029.1"/>
</dbReference>
<organism evidence="11 12">
    <name type="scientific">Corallincola platygyrae</name>
    <dbReference type="NCBI Taxonomy" id="1193278"/>
    <lineage>
        <taxon>Bacteria</taxon>
        <taxon>Pseudomonadati</taxon>
        <taxon>Pseudomonadota</taxon>
        <taxon>Gammaproteobacteria</taxon>
        <taxon>Alteromonadales</taxon>
        <taxon>Psychromonadaceae</taxon>
        <taxon>Corallincola</taxon>
    </lineage>
</organism>
<dbReference type="PANTHER" id="PTHR43773:SF1">
    <property type="entry name" value="MAGNESIUM TRANSPORTER MGTE"/>
    <property type="match status" value="1"/>
</dbReference>